<dbReference type="Gene3D" id="3.30.365.10">
    <property type="entry name" value="Aldehyde oxidase/xanthine dehydrogenase, molybdopterin binding domain"/>
    <property type="match status" value="4"/>
</dbReference>
<sequence>MATSKSKKPAKSKSKYKVIGTRPIRHDGADKVTGRARYGADTKLSGQLAGYILRSPHAHARIRHVDISAAVVSPGVHAVLIGSDLPEQGDRIAELGEGAVNMRHLRSNVLAQDKVLYRGHAVAAVAADNIHLAEDAAKKIVIEYELLPLVLDARSAMKPDAPILNDDVRTVEFGEVVSDSPTNVAKKVLFETGDIAAGFASASVIVEREFSTATVHQGYIEPHASSAVWHRDGRVTVWTCTQGSFTVRQQLAELLHIPATNIKVIPTEIGGGFGGKISVYEQPLAVLLSKKSGRPVKMILSRTDTFEATGPTPGSFIRVKLGADSSGRLVAGEAWLAYEAGAFPGSPIGPGCMCIFSCYDVPNARVEGYDVCVNKPRTNAYRAPGSTNASFAVESVIEDLCDQLNIDPLAFRLKNAAREGTRRVDGIVYPRIGLVECLEAVGTSDHWDAPIGPKSELKPATPSANGHAAVPVYRPSNLKIGRGIATGYWFNAGLKSSATVNVNFDGKVTLLEGSTDIGGSRAALAMILAETLGIAAEDVNPFVVDTDGVGYTDVTGGSRVTHTTGAAVHMAGLKIRDQMRELAAQIWGCPASKVKFKAGQFNGPEDKSFTFKELAARGLHHGEPISASATVNMDTCGGAFGAHICDVAVDPDTGKVDILRYTVVQDCGTAIHPSYVEGQMQGGAAQGIGWALNEEYFYDAAGTMRNSSYLDYRIPTCLDLPEIETIIVEVPNPIHPYGVRGVGEVPICPPPAAIAAAIHQAVGARMHDLPMNPPRVLAAILAKES</sequence>
<dbReference type="AlphaFoldDB" id="A0A517SF24"/>
<dbReference type="InterPro" id="IPR008274">
    <property type="entry name" value="AldOxase/xan_DH_MoCoBD1"/>
</dbReference>
<dbReference type="InterPro" id="IPR037165">
    <property type="entry name" value="AldOxase/xan_DH_Mopterin-bd_sf"/>
</dbReference>
<dbReference type="Pfam" id="PF20256">
    <property type="entry name" value="MoCoBD_2"/>
    <property type="match status" value="1"/>
</dbReference>
<name>A0A517SF24_9PLAN</name>
<gene>
    <name evidence="4" type="primary">hcrA</name>
    <name evidence="4" type="ORF">Pan44_27670</name>
</gene>
<dbReference type="EC" id="1.3.7.9" evidence="4"/>
<dbReference type="Gene3D" id="3.90.1170.50">
    <property type="entry name" value="Aldehyde oxidase/xanthine dehydrogenase, a/b hammerhead"/>
    <property type="match status" value="1"/>
</dbReference>
<dbReference type="Proteomes" id="UP000315700">
    <property type="component" value="Chromosome"/>
</dbReference>
<dbReference type="OrthoDB" id="221297at2"/>
<evidence type="ECO:0000313" key="5">
    <source>
        <dbReference type="Proteomes" id="UP000315700"/>
    </source>
</evidence>
<evidence type="ECO:0000256" key="2">
    <source>
        <dbReference type="ARBA" id="ARBA00023002"/>
    </source>
</evidence>
<accession>A0A517SF24</accession>
<dbReference type="GO" id="GO:0016491">
    <property type="term" value="F:oxidoreductase activity"/>
    <property type="evidence" value="ECO:0007669"/>
    <property type="project" value="UniProtKB-KW"/>
</dbReference>
<dbReference type="PANTHER" id="PTHR11908">
    <property type="entry name" value="XANTHINE DEHYDROGENASE"/>
    <property type="match status" value="1"/>
</dbReference>
<dbReference type="SUPFAM" id="SSF56003">
    <property type="entry name" value="Molybdenum cofactor-binding domain"/>
    <property type="match status" value="1"/>
</dbReference>
<evidence type="ECO:0000313" key="4">
    <source>
        <dbReference type="EMBL" id="QDT54731.1"/>
    </source>
</evidence>
<dbReference type="PANTHER" id="PTHR11908:SF132">
    <property type="entry name" value="ALDEHYDE OXIDASE 1-RELATED"/>
    <property type="match status" value="1"/>
</dbReference>
<dbReference type="Pfam" id="PF01315">
    <property type="entry name" value="Ald_Xan_dh_C"/>
    <property type="match status" value="1"/>
</dbReference>
<dbReference type="SUPFAM" id="SSF54665">
    <property type="entry name" value="CO dehydrogenase molybdoprotein N-domain-like"/>
    <property type="match status" value="1"/>
</dbReference>
<feature type="domain" description="Aldehyde oxidase/xanthine dehydrogenase a/b hammerhead" evidence="3">
    <location>
        <begin position="33"/>
        <end position="148"/>
    </location>
</feature>
<dbReference type="GO" id="GO:0005506">
    <property type="term" value="F:iron ion binding"/>
    <property type="evidence" value="ECO:0007669"/>
    <property type="project" value="InterPro"/>
</dbReference>
<dbReference type="InterPro" id="IPR046867">
    <property type="entry name" value="AldOxase/xan_DH_MoCoBD2"/>
</dbReference>
<dbReference type="InterPro" id="IPR016208">
    <property type="entry name" value="Ald_Oxase/xanthine_DH-like"/>
</dbReference>
<keyword evidence="1" id="KW-0500">Molybdenum</keyword>
<dbReference type="KEGG" id="ccos:Pan44_27670"/>
<dbReference type="SMART" id="SM01008">
    <property type="entry name" value="Ald_Xan_dh_C"/>
    <property type="match status" value="1"/>
</dbReference>
<dbReference type="InterPro" id="IPR000674">
    <property type="entry name" value="Ald_Oxase/Xan_DH_a/b"/>
</dbReference>
<dbReference type="EMBL" id="CP036271">
    <property type="protein sequence ID" value="QDT54731.1"/>
    <property type="molecule type" value="Genomic_DNA"/>
</dbReference>
<dbReference type="RefSeq" id="WP_145030567.1">
    <property type="nucleotide sequence ID" value="NZ_CP036271.1"/>
</dbReference>
<organism evidence="4 5">
    <name type="scientific">Caulifigura coniformis</name>
    <dbReference type="NCBI Taxonomy" id="2527983"/>
    <lineage>
        <taxon>Bacteria</taxon>
        <taxon>Pseudomonadati</taxon>
        <taxon>Planctomycetota</taxon>
        <taxon>Planctomycetia</taxon>
        <taxon>Planctomycetales</taxon>
        <taxon>Planctomycetaceae</taxon>
        <taxon>Caulifigura</taxon>
    </lineage>
</organism>
<protein>
    <submittedName>
        <fullName evidence="4">4-hydroxybenzoyl-CoA reductase subunit alpha</fullName>
        <ecNumber evidence="4">1.3.7.9</ecNumber>
    </submittedName>
</protein>
<dbReference type="FunCoup" id="A0A517SF24">
    <property type="interactions" value="250"/>
</dbReference>
<dbReference type="InterPro" id="IPR036856">
    <property type="entry name" value="Ald_Oxase/Xan_DH_a/b_sf"/>
</dbReference>
<reference evidence="4 5" key="1">
    <citation type="submission" date="2019-02" db="EMBL/GenBank/DDBJ databases">
        <title>Deep-cultivation of Planctomycetes and their phenomic and genomic characterization uncovers novel biology.</title>
        <authorList>
            <person name="Wiegand S."/>
            <person name="Jogler M."/>
            <person name="Boedeker C."/>
            <person name="Pinto D."/>
            <person name="Vollmers J."/>
            <person name="Rivas-Marin E."/>
            <person name="Kohn T."/>
            <person name="Peeters S.H."/>
            <person name="Heuer A."/>
            <person name="Rast P."/>
            <person name="Oberbeckmann S."/>
            <person name="Bunk B."/>
            <person name="Jeske O."/>
            <person name="Meyerdierks A."/>
            <person name="Storesund J.E."/>
            <person name="Kallscheuer N."/>
            <person name="Luecker S."/>
            <person name="Lage O.M."/>
            <person name="Pohl T."/>
            <person name="Merkel B.J."/>
            <person name="Hornburger P."/>
            <person name="Mueller R.-W."/>
            <person name="Bruemmer F."/>
            <person name="Labrenz M."/>
            <person name="Spormann A.M."/>
            <person name="Op den Camp H."/>
            <person name="Overmann J."/>
            <person name="Amann R."/>
            <person name="Jetten M.S.M."/>
            <person name="Mascher T."/>
            <person name="Medema M.H."/>
            <person name="Devos D.P."/>
            <person name="Kaster A.-K."/>
            <person name="Ovreas L."/>
            <person name="Rohde M."/>
            <person name="Galperin M.Y."/>
            <person name="Jogler C."/>
        </authorList>
    </citation>
    <scope>NUCLEOTIDE SEQUENCE [LARGE SCALE GENOMIC DNA]</scope>
    <source>
        <strain evidence="4 5">Pan44</strain>
    </source>
</reference>
<evidence type="ECO:0000259" key="3">
    <source>
        <dbReference type="SMART" id="SM01008"/>
    </source>
</evidence>
<evidence type="ECO:0000256" key="1">
    <source>
        <dbReference type="ARBA" id="ARBA00022505"/>
    </source>
</evidence>
<proteinExistence type="predicted"/>
<keyword evidence="5" id="KW-1185">Reference proteome</keyword>
<dbReference type="Pfam" id="PF02738">
    <property type="entry name" value="MoCoBD_1"/>
    <property type="match status" value="1"/>
</dbReference>
<keyword evidence="2 4" id="KW-0560">Oxidoreductase</keyword>
<dbReference type="InParanoid" id="A0A517SF24"/>